<name>A0AAN7QAV4_TRANT</name>
<feature type="compositionally biased region" description="Basic and acidic residues" evidence="1">
    <location>
        <begin position="41"/>
        <end position="58"/>
    </location>
</feature>
<evidence type="ECO:0000256" key="1">
    <source>
        <dbReference type="SAM" id="MobiDB-lite"/>
    </source>
</evidence>
<reference evidence="2 3" key="1">
    <citation type="journal article" date="2023" name="Hortic Res">
        <title>Pangenome of water caltrop reveals structural variations and asymmetric subgenome divergence after allopolyploidization.</title>
        <authorList>
            <person name="Zhang X."/>
            <person name="Chen Y."/>
            <person name="Wang L."/>
            <person name="Yuan Y."/>
            <person name="Fang M."/>
            <person name="Shi L."/>
            <person name="Lu R."/>
            <person name="Comes H.P."/>
            <person name="Ma Y."/>
            <person name="Chen Y."/>
            <person name="Huang G."/>
            <person name="Zhou Y."/>
            <person name="Zheng Z."/>
            <person name="Qiu Y."/>
        </authorList>
    </citation>
    <scope>NUCLEOTIDE SEQUENCE [LARGE SCALE GENOMIC DNA]</scope>
    <source>
        <strain evidence="2">F231</strain>
    </source>
</reference>
<evidence type="ECO:0000313" key="2">
    <source>
        <dbReference type="EMBL" id="KAK4762618.1"/>
    </source>
</evidence>
<evidence type="ECO:0000313" key="3">
    <source>
        <dbReference type="Proteomes" id="UP001346149"/>
    </source>
</evidence>
<comment type="caution">
    <text evidence="2">The sequence shown here is derived from an EMBL/GenBank/DDBJ whole genome shotgun (WGS) entry which is preliminary data.</text>
</comment>
<dbReference type="Proteomes" id="UP001346149">
    <property type="component" value="Unassembled WGS sequence"/>
</dbReference>
<accession>A0AAN7QAV4</accession>
<dbReference type="EMBL" id="JAXQNO010000024">
    <property type="protein sequence ID" value="KAK4762618.1"/>
    <property type="molecule type" value="Genomic_DNA"/>
</dbReference>
<feature type="region of interest" description="Disordered" evidence="1">
    <location>
        <begin position="1"/>
        <end position="109"/>
    </location>
</feature>
<organism evidence="2 3">
    <name type="scientific">Trapa natans</name>
    <name type="common">Water chestnut</name>
    <dbReference type="NCBI Taxonomy" id="22666"/>
    <lineage>
        <taxon>Eukaryota</taxon>
        <taxon>Viridiplantae</taxon>
        <taxon>Streptophyta</taxon>
        <taxon>Embryophyta</taxon>
        <taxon>Tracheophyta</taxon>
        <taxon>Spermatophyta</taxon>
        <taxon>Magnoliopsida</taxon>
        <taxon>eudicotyledons</taxon>
        <taxon>Gunneridae</taxon>
        <taxon>Pentapetalae</taxon>
        <taxon>rosids</taxon>
        <taxon>malvids</taxon>
        <taxon>Myrtales</taxon>
        <taxon>Lythraceae</taxon>
        <taxon>Trapa</taxon>
    </lineage>
</organism>
<dbReference type="AlphaFoldDB" id="A0AAN7QAV4"/>
<keyword evidence="3" id="KW-1185">Reference proteome</keyword>
<sequence length="109" mass="12167">MFSGLEEMGSSEFQRTVSIEHRRGTRKHGLYRPTIACGNGKGKEEEKNSHPEEDRTLEDLLPDLGSSRPEEEDVGVRGWWRSEASEEEERTLESRMATSAAAEGSSRGA</sequence>
<protein>
    <submittedName>
        <fullName evidence="2">Uncharacterized protein</fullName>
    </submittedName>
</protein>
<proteinExistence type="predicted"/>
<gene>
    <name evidence="2" type="ORF">SAY86_008386</name>
</gene>